<dbReference type="InterPro" id="IPR001563">
    <property type="entry name" value="Peptidase_S10"/>
</dbReference>
<dbReference type="Pfam" id="PF00450">
    <property type="entry name" value="Peptidase_S10"/>
    <property type="match status" value="1"/>
</dbReference>
<keyword evidence="8" id="KW-1185">Reference proteome</keyword>
<dbReference type="SUPFAM" id="SSF53474">
    <property type="entry name" value="alpha/beta-Hydrolases"/>
    <property type="match status" value="1"/>
</dbReference>
<dbReference type="GO" id="GO:0004185">
    <property type="term" value="F:serine-type carboxypeptidase activity"/>
    <property type="evidence" value="ECO:0007669"/>
    <property type="project" value="UniProtKB-UniRule"/>
</dbReference>
<dbReference type="AlphaFoldDB" id="A0A3E2GXT9"/>
<organism evidence="7 8">
    <name type="scientific">Scytalidium lignicola</name>
    <name type="common">Hyphomycete</name>
    <dbReference type="NCBI Taxonomy" id="5539"/>
    <lineage>
        <taxon>Eukaryota</taxon>
        <taxon>Fungi</taxon>
        <taxon>Dikarya</taxon>
        <taxon>Ascomycota</taxon>
        <taxon>Pezizomycotina</taxon>
        <taxon>Leotiomycetes</taxon>
        <taxon>Leotiomycetes incertae sedis</taxon>
        <taxon>Scytalidium</taxon>
    </lineage>
</organism>
<keyword evidence="4 6" id="KW-0378">Hydrolase</keyword>
<protein>
    <recommendedName>
        <fullName evidence="6">Carboxypeptidase</fullName>
        <ecNumber evidence="6">3.4.16.-</ecNumber>
    </recommendedName>
</protein>
<gene>
    <name evidence="7" type="ORF">B7463_g10526</name>
</gene>
<feature type="non-terminal residue" evidence="7">
    <location>
        <position position="534"/>
    </location>
</feature>
<dbReference type="EC" id="3.4.16.-" evidence="6"/>
<dbReference type="GO" id="GO:0006508">
    <property type="term" value="P:proteolysis"/>
    <property type="evidence" value="ECO:0007669"/>
    <property type="project" value="UniProtKB-KW"/>
</dbReference>
<keyword evidence="5" id="KW-0325">Glycoprotein</keyword>
<feature type="chain" id="PRO_5017495605" description="Carboxypeptidase" evidence="6">
    <location>
        <begin position="23"/>
        <end position="534"/>
    </location>
</feature>
<dbReference type="PRINTS" id="PR00724">
    <property type="entry name" value="CRBOXYPTASEC"/>
</dbReference>
<evidence type="ECO:0000313" key="7">
    <source>
        <dbReference type="EMBL" id="RFU25812.1"/>
    </source>
</evidence>
<evidence type="ECO:0000256" key="4">
    <source>
        <dbReference type="ARBA" id="ARBA00022801"/>
    </source>
</evidence>
<evidence type="ECO:0000256" key="1">
    <source>
        <dbReference type="ARBA" id="ARBA00009431"/>
    </source>
</evidence>
<comment type="similarity">
    <text evidence="1 6">Belongs to the peptidase S10 family.</text>
</comment>
<name>A0A3E2GXT9_SCYLI</name>
<dbReference type="InterPro" id="IPR029058">
    <property type="entry name" value="AB_hydrolase_fold"/>
</dbReference>
<feature type="signal peptide" evidence="6">
    <location>
        <begin position="1"/>
        <end position="22"/>
    </location>
</feature>
<keyword evidence="6" id="KW-0732">Signal</keyword>
<reference evidence="7 8" key="1">
    <citation type="submission" date="2018-05" db="EMBL/GenBank/DDBJ databases">
        <title>Draft genome sequence of Scytalidium lignicola DSM 105466, a ubiquitous saprotrophic fungus.</title>
        <authorList>
            <person name="Buettner E."/>
            <person name="Gebauer A.M."/>
            <person name="Hofrichter M."/>
            <person name="Liers C."/>
            <person name="Kellner H."/>
        </authorList>
    </citation>
    <scope>NUCLEOTIDE SEQUENCE [LARGE SCALE GENOMIC DNA]</scope>
    <source>
        <strain evidence="7 8">DSM 105466</strain>
    </source>
</reference>
<dbReference type="STRING" id="5539.A0A3E2GXT9"/>
<dbReference type="GO" id="GO:0000324">
    <property type="term" value="C:fungal-type vacuole"/>
    <property type="evidence" value="ECO:0007669"/>
    <property type="project" value="TreeGrafter"/>
</dbReference>
<sequence>MFVKASSYLVAALLLLSPVSECKTLPRQIPAQATGLKTIKSPGGVQIRYKEPKICETTPGVKSYSGYIDLDPTTHMYFYFLEARHNPSTAPLTLWLTGGPGKNGACKVTGGNGAVYNPYSWSNNSHVLYLSQPLGTGFSYSTEAPGSLNDFTGEYQPSSVDGEWPLANYTAEDNTQIVAVTAWHAVQAFLTNLPHLDSSVKSRSFNLWTESYGGHYGPVFYDYFYGQNQAIKNGSIKGGYELNFNTLGIGNGIIDWATQAFSYPKMATQNTYGIVSVNQTVYDYMQFALNNPNGCLALIEECRESRVAYESSLVTEVLCQEALDMCQDNVQAPYYVYGGRGTYDIRVSADAPVPPVEPLSDYLNTAAIQRDLGVNLNWTAGNNDILFGFQQSGDAVYINAMESLEDLLTKDVRVVLYYGDADFICNWFGGEAVSLAVNYTHAEEFRAAGYAPFLINGTEYGAVRERGNFSFVRVYESGHQVPYFQPLAAQVLFERSLNGLDISTGTLVASENYATNGTAQATHTESFVPLSTSS</sequence>
<accession>A0A3E2GXT9</accession>
<keyword evidence="2 6" id="KW-0121">Carboxypeptidase</keyword>
<evidence type="ECO:0000256" key="5">
    <source>
        <dbReference type="ARBA" id="ARBA00023180"/>
    </source>
</evidence>
<dbReference type="PANTHER" id="PTHR11802:SF131">
    <property type="entry name" value="CARBOXYPEPTIDASE"/>
    <property type="match status" value="1"/>
</dbReference>
<dbReference type="PANTHER" id="PTHR11802">
    <property type="entry name" value="SERINE PROTEASE FAMILY S10 SERINE CARBOXYPEPTIDASE"/>
    <property type="match status" value="1"/>
</dbReference>
<dbReference type="OrthoDB" id="443318at2759"/>
<evidence type="ECO:0000313" key="8">
    <source>
        <dbReference type="Proteomes" id="UP000258309"/>
    </source>
</evidence>
<dbReference type="InterPro" id="IPR018202">
    <property type="entry name" value="Ser_caboxypep_ser_AS"/>
</dbReference>
<dbReference type="PROSITE" id="PS00131">
    <property type="entry name" value="CARBOXYPEPT_SER_SER"/>
    <property type="match status" value="1"/>
</dbReference>
<feature type="non-terminal residue" evidence="7">
    <location>
        <position position="1"/>
    </location>
</feature>
<evidence type="ECO:0000256" key="3">
    <source>
        <dbReference type="ARBA" id="ARBA00022670"/>
    </source>
</evidence>
<evidence type="ECO:0000256" key="2">
    <source>
        <dbReference type="ARBA" id="ARBA00022645"/>
    </source>
</evidence>
<evidence type="ECO:0000256" key="6">
    <source>
        <dbReference type="RuleBase" id="RU361156"/>
    </source>
</evidence>
<comment type="caution">
    <text evidence="7">The sequence shown here is derived from an EMBL/GenBank/DDBJ whole genome shotgun (WGS) entry which is preliminary data.</text>
</comment>
<dbReference type="EMBL" id="NCSJ02000302">
    <property type="protein sequence ID" value="RFU25812.1"/>
    <property type="molecule type" value="Genomic_DNA"/>
</dbReference>
<keyword evidence="3 6" id="KW-0645">Protease</keyword>
<dbReference type="OMA" id="CTEAANM"/>
<proteinExistence type="inferred from homology"/>
<dbReference type="Gene3D" id="3.40.50.1820">
    <property type="entry name" value="alpha/beta hydrolase"/>
    <property type="match status" value="1"/>
</dbReference>
<dbReference type="Proteomes" id="UP000258309">
    <property type="component" value="Unassembled WGS sequence"/>
</dbReference>